<keyword evidence="4" id="KW-1185">Reference proteome</keyword>
<keyword evidence="2" id="KW-0812">Transmembrane</keyword>
<evidence type="ECO:0000313" key="4">
    <source>
        <dbReference type="Proteomes" id="UP000002630"/>
    </source>
</evidence>
<dbReference type="Proteomes" id="UP000002630">
    <property type="component" value="Linkage Group LG23"/>
</dbReference>
<dbReference type="OrthoDB" id="192645at2759"/>
<reference evidence="3 4" key="1">
    <citation type="journal article" date="2010" name="Nature">
        <title>The Ectocarpus genome and the independent evolution of multicellularity in brown algae.</title>
        <authorList>
            <person name="Cock J.M."/>
            <person name="Sterck L."/>
            <person name="Rouze P."/>
            <person name="Scornet D."/>
            <person name="Allen A.E."/>
            <person name="Amoutzias G."/>
            <person name="Anthouard V."/>
            <person name="Artiguenave F."/>
            <person name="Aury J.M."/>
            <person name="Badger J.H."/>
            <person name="Beszteri B."/>
            <person name="Billiau K."/>
            <person name="Bonnet E."/>
            <person name="Bothwell J.H."/>
            <person name="Bowler C."/>
            <person name="Boyen C."/>
            <person name="Brownlee C."/>
            <person name="Carrano C.J."/>
            <person name="Charrier B."/>
            <person name="Cho G.Y."/>
            <person name="Coelho S.M."/>
            <person name="Collen J."/>
            <person name="Corre E."/>
            <person name="Da Silva C."/>
            <person name="Delage L."/>
            <person name="Delaroque N."/>
            <person name="Dittami S.M."/>
            <person name="Doulbeau S."/>
            <person name="Elias M."/>
            <person name="Farnham G."/>
            <person name="Gachon C.M."/>
            <person name="Gschloessl B."/>
            <person name="Heesch S."/>
            <person name="Jabbari K."/>
            <person name="Jubin C."/>
            <person name="Kawai H."/>
            <person name="Kimura K."/>
            <person name="Kloareg B."/>
            <person name="Kupper F.C."/>
            <person name="Lang D."/>
            <person name="Le Bail A."/>
            <person name="Leblanc C."/>
            <person name="Lerouge P."/>
            <person name="Lohr M."/>
            <person name="Lopez P.J."/>
            <person name="Martens C."/>
            <person name="Maumus F."/>
            <person name="Michel G."/>
            <person name="Miranda-Saavedra D."/>
            <person name="Morales J."/>
            <person name="Moreau H."/>
            <person name="Motomura T."/>
            <person name="Nagasato C."/>
            <person name="Napoli C.A."/>
            <person name="Nelson D.R."/>
            <person name="Nyvall-Collen P."/>
            <person name="Peters A.F."/>
            <person name="Pommier C."/>
            <person name="Potin P."/>
            <person name="Poulain J."/>
            <person name="Quesneville H."/>
            <person name="Read B."/>
            <person name="Rensing S.A."/>
            <person name="Ritter A."/>
            <person name="Rousvoal S."/>
            <person name="Samanta M."/>
            <person name="Samson G."/>
            <person name="Schroeder D.C."/>
            <person name="Segurens B."/>
            <person name="Strittmatter M."/>
            <person name="Tonon T."/>
            <person name="Tregear J.W."/>
            <person name="Valentin K."/>
            <person name="von Dassow P."/>
            <person name="Yamagishi T."/>
            <person name="Van de Peer Y."/>
            <person name="Wincker P."/>
        </authorList>
    </citation>
    <scope>NUCLEOTIDE SEQUENCE [LARGE SCALE GENOMIC DNA]</scope>
    <source>
        <strain evidence="4">Ec32 / CCAP1310/4</strain>
    </source>
</reference>
<proteinExistence type="predicted"/>
<sequence length="104" mass="11151">MVLSHTRRTHPATAMALPFMTPSPGINYNFVAGSYLVCSLILVVLLALDKFLHVEAVEGSWVVFAPFLPCLAWALVIRSKWLATGGGSSSSSTSTSTSNHVKDD</sequence>
<keyword evidence="2" id="KW-0472">Membrane</keyword>
<dbReference type="AlphaFoldDB" id="D8LG57"/>
<evidence type="ECO:0000313" key="3">
    <source>
        <dbReference type="EMBL" id="CBN78956.1"/>
    </source>
</evidence>
<gene>
    <name evidence="3" type="ORF">Esi_0157_0052</name>
</gene>
<dbReference type="EMBL" id="FN648120">
    <property type="protein sequence ID" value="CBN78956.1"/>
    <property type="molecule type" value="Genomic_DNA"/>
</dbReference>
<protein>
    <submittedName>
        <fullName evidence="3">Uncharacterized protein</fullName>
    </submittedName>
</protein>
<keyword evidence="2" id="KW-1133">Transmembrane helix</keyword>
<evidence type="ECO:0000256" key="2">
    <source>
        <dbReference type="SAM" id="Phobius"/>
    </source>
</evidence>
<dbReference type="InParanoid" id="D8LG57"/>
<dbReference type="EMBL" id="FN649748">
    <property type="protein sequence ID" value="CBN78956.1"/>
    <property type="molecule type" value="Genomic_DNA"/>
</dbReference>
<accession>D8LG57</accession>
<dbReference type="eggNOG" id="ENOG502SD06">
    <property type="taxonomic scope" value="Eukaryota"/>
</dbReference>
<evidence type="ECO:0000256" key="1">
    <source>
        <dbReference type="SAM" id="MobiDB-lite"/>
    </source>
</evidence>
<feature type="transmembrane region" description="Helical" evidence="2">
    <location>
        <begin position="60"/>
        <end position="77"/>
    </location>
</feature>
<feature type="region of interest" description="Disordered" evidence="1">
    <location>
        <begin position="84"/>
        <end position="104"/>
    </location>
</feature>
<name>D8LG57_ECTSI</name>
<organism evidence="3 4">
    <name type="scientific">Ectocarpus siliculosus</name>
    <name type="common">Brown alga</name>
    <name type="synonym">Conferva siliculosa</name>
    <dbReference type="NCBI Taxonomy" id="2880"/>
    <lineage>
        <taxon>Eukaryota</taxon>
        <taxon>Sar</taxon>
        <taxon>Stramenopiles</taxon>
        <taxon>Ochrophyta</taxon>
        <taxon>PX clade</taxon>
        <taxon>Phaeophyceae</taxon>
        <taxon>Ectocarpales</taxon>
        <taxon>Ectocarpaceae</taxon>
        <taxon>Ectocarpus</taxon>
    </lineage>
</organism>
<feature type="compositionally biased region" description="Low complexity" evidence="1">
    <location>
        <begin position="89"/>
        <end position="98"/>
    </location>
</feature>
<feature type="transmembrane region" description="Helical" evidence="2">
    <location>
        <begin position="28"/>
        <end position="48"/>
    </location>
</feature>